<comment type="catalytic activity">
    <reaction evidence="9">
        <text>(2S)-2-[5-amino-1-(5-phospho-beta-D-ribosyl)imidazole-4-carboxamido]succinate = 5-amino-1-(5-phospho-beta-D-ribosyl)imidazole-4-carboxamide + fumarate</text>
        <dbReference type="Rhea" id="RHEA:23920"/>
        <dbReference type="ChEBI" id="CHEBI:29806"/>
        <dbReference type="ChEBI" id="CHEBI:58443"/>
        <dbReference type="ChEBI" id="CHEBI:58475"/>
        <dbReference type="EC" id="4.3.2.2"/>
    </reaction>
</comment>
<dbReference type="PANTHER" id="PTHR43411">
    <property type="entry name" value="ADENYLOSUCCINATE LYASE"/>
    <property type="match status" value="1"/>
</dbReference>
<dbReference type="GO" id="GO:0004018">
    <property type="term" value="F:N6-(1,2-dicarboxyethyl)AMP AMP-lyase (fumarate-forming) activity"/>
    <property type="evidence" value="ECO:0007669"/>
    <property type="project" value="InterPro"/>
</dbReference>
<evidence type="ECO:0000256" key="8">
    <source>
        <dbReference type="ARBA" id="ARBA00030717"/>
    </source>
</evidence>
<dbReference type="PRINTS" id="PR00149">
    <property type="entry name" value="FUMRATELYASE"/>
</dbReference>
<organism evidence="12 13">
    <name type="scientific">Handroanthus impetiginosus</name>
    <dbReference type="NCBI Taxonomy" id="429701"/>
    <lineage>
        <taxon>Eukaryota</taxon>
        <taxon>Viridiplantae</taxon>
        <taxon>Streptophyta</taxon>
        <taxon>Embryophyta</taxon>
        <taxon>Tracheophyta</taxon>
        <taxon>Spermatophyta</taxon>
        <taxon>Magnoliopsida</taxon>
        <taxon>eudicotyledons</taxon>
        <taxon>Gunneridae</taxon>
        <taxon>Pentapetalae</taxon>
        <taxon>asterids</taxon>
        <taxon>lamiids</taxon>
        <taxon>Lamiales</taxon>
        <taxon>Bignoniaceae</taxon>
        <taxon>Crescentiina</taxon>
        <taxon>Tabebuia alliance</taxon>
        <taxon>Handroanthus</taxon>
    </lineage>
</organism>
<accession>A0A2G9HN94</accession>
<dbReference type="EC" id="4.3.2.2" evidence="4 9"/>
<dbReference type="GO" id="GO:0006189">
    <property type="term" value="P:'de novo' IMP biosynthetic process"/>
    <property type="evidence" value="ECO:0007669"/>
    <property type="project" value="UniProtKB-UniPathway"/>
</dbReference>
<dbReference type="Gene3D" id="1.10.275.10">
    <property type="entry name" value="Fumarase/aspartase (N-terminal domain)"/>
    <property type="match status" value="1"/>
</dbReference>
<protein>
    <recommendedName>
        <fullName evidence="5 9">Adenylosuccinate lyase</fullName>
        <shortName evidence="9">ASL</shortName>
        <ecNumber evidence="4 9">4.3.2.2</ecNumber>
    </recommendedName>
    <alternativeName>
        <fullName evidence="8 9">Adenylosuccinase</fullName>
    </alternativeName>
</protein>
<evidence type="ECO:0000256" key="5">
    <source>
        <dbReference type="ARBA" id="ARBA00017058"/>
    </source>
</evidence>
<reference evidence="13" key="1">
    <citation type="journal article" date="2018" name="Gigascience">
        <title>Genome assembly of the Pink Ipe (Handroanthus impetiginosus, Bignoniaceae), a highly valued, ecologically keystone Neotropical timber forest tree.</title>
        <authorList>
            <person name="Silva-Junior O.B."/>
            <person name="Grattapaglia D."/>
            <person name="Novaes E."/>
            <person name="Collevatti R.G."/>
        </authorList>
    </citation>
    <scope>NUCLEOTIDE SEQUENCE [LARGE SCALE GENOMIC DNA]</scope>
    <source>
        <strain evidence="13">cv. UFG-1</strain>
    </source>
</reference>
<keyword evidence="6 9" id="KW-0658">Purine biosynthesis</keyword>
<evidence type="ECO:0000256" key="2">
    <source>
        <dbReference type="ARBA" id="ARBA00004734"/>
    </source>
</evidence>
<feature type="domain" description="Adenylosuccinate lyase PurB C-terminal" evidence="11">
    <location>
        <begin position="416"/>
        <end position="530"/>
    </location>
</feature>
<comment type="catalytic activity">
    <reaction evidence="9">
        <text>N(6)-(1,2-dicarboxyethyl)-AMP = fumarate + AMP</text>
        <dbReference type="Rhea" id="RHEA:16853"/>
        <dbReference type="ChEBI" id="CHEBI:29806"/>
        <dbReference type="ChEBI" id="CHEBI:57567"/>
        <dbReference type="ChEBI" id="CHEBI:456215"/>
        <dbReference type="EC" id="4.3.2.2"/>
    </reaction>
</comment>
<dbReference type="EMBL" id="NKXS01001372">
    <property type="protein sequence ID" value="PIN18913.1"/>
    <property type="molecule type" value="Genomic_DNA"/>
</dbReference>
<dbReference type="PROSITE" id="PS00163">
    <property type="entry name" value="FUMARATE_LYASES"/>
    <property type="match status" value="1"/>
</dbReference>
<dbReference type="FunFam" id="1.10.275.10:FF:000003">
    <property type="entry name" value="Adenylosuccinate lyase"/>
    <property type="match status" value="1"/>
</dbReference>
<dbReference type="InterPro" id="IPR047136">
    <property type="entry name" value="PurB_bact"/>
</dbReference>
<dbReference type="InterPro" id="IPR013539">
    <property type="entry name" value="PurB_C"/>
</dbReference>
<keyword evidence="13" id="KW-1185">Reference proteome</keyword>
<evidence type="ECO:0000313" key="12">
    <source>
        <dbReference type="EMBL" id="PIN18913.1"/>
    </source>
</evidence>
<comment type="similarity">
    <text evidence="3 9">Belongs to the lyase 1 family. Adenylosuccinate lyase subfamily.</text>
</comment>
<dbReference type="GO" id="GO:0070626">
    <property type="term" value="F:(S)-2-(5-amino-1-(5-phospho-D-ribosyl)imidazole-4-carboxamido) succinate lyase (fumarate-forming) activity"/>
    <property type="evidence" value="ECO:0007669"/>
    <property type="project" value="RHEA"/>
</dbReference>
<comment type="pathway">
    <text evidence="1 9">Purine metabolism; IMP biosynthesis via de novo pathway; 5-amino-1-(5-phospho-D-ribosyl)imidazole-4-carboxamide from 5-amino-1-(5-phospho-D-ribosyl)imidazole-4-carboxylate: step 2/2.</text>
</comment>
<keyword evidence="7 9" id="KW-0456">Lyase</keyword>
<dbReference type="Gene3D" id="1.10.40.30">
    <property type="entry name" value="Fumarase/aspartase (C-terminal domain)"/>
    <property type="match status" value="1"/>
</dbReference>
<dbReference type="NCBIfam" id="TIGR00928">
    <property type="entry name" value="purB"/>
    <property type="match status" value="1"/>
</dbReference>
<evidence type="ECO:0000259" key="11">
    <source>
        <dbReference type="Pfam" id="PF08328"/>
    </source>
</evidence>
<dbReference type="GO" id="GO:0044208">
    <property type="term" value="P:'de novo' AMP biosynthetic process"/>
    <property type="evidence" value="ECO:0007669"/>
    <property type="project" value="UniProtKB-UniPathway"/>
</dbReference>
<evidence type="ECO:0000259" key="10">
    <source>
        <dbReference type="Pfam" id="PF00206"/>
    </source>
</evidence>
<comment type="pathway">
    <text evidence="2 9">Purine metabolism; AMP biosynthesis via de novo pathway; AMP from IMP: step 2/2.</text>
</comment>
<dbReference type="InterPro" id="IPR000362">
    <property type="entry name" value="Fumarate_lyase_fam"/>
</dbReference>
<dbReference type="Pfam" id="PF00206">
    <property type="entry name" value="Lyase_1"/>
    <property type="match status" value="1"/>
</dbReference>
<dbReference type="PANTHER" id="PTHR43411:SF1">
    <property type="entry name" value="ADENYLOSUCCINATE LYASE"/>
    <property type="match status" value="1"/>
</dbReference>
<dbReference type="AlphaFoldDB" id="A0A2G9HN94"/>
<dbReference type="InterPro" id="IPR004769">
    <property type="entry name" value="Pur_lyase"/>
</dbReference>
<dbReference type="UniPathway" id="UPA00075">
    <property type="reaction ID" value="UER00336"/>
</dbReference>
<dbReference type="STRING" id="429701.A0A2G9HN94"/>
<dbReference type="NCBIfam" id="NF006764">
    <property type="entry name" value="PRK09285.1"/>
    <property type="match status" value="1"/>
</dbReference>
<dbReference type="Pfam" id="PF08328">
    <property type="entry name" value="ASL_C"/>
    <property type="match status" value="1"/>
</dbReference>
<dbReference type="CDD" id="cd01598">
    <property type="entry name" value="PurB"/>
    <property type="match status" value="1"/>
</dbReference>
<evidence type="ECO:0000256" key="1">
    <source>
        <dbReference type="ARBA" id="ARBA00004706"/>
    </source>
</evidence>
<evidence type="ECO:0000256" key="4">
    <source>
        <dbReference type="ARBA" id="ARBA00012339"/>
    </source>
</evidence>
<evidence type="ECO:0000256" key="3">
    <source>
        <dbReference type="ARBA" id="ARBA00008273"/>
    </source>
</evidence>
<gene>
    <name evidence="12" type="ORF">CDL12_08413</name>
</gene>
<dbReference type="FunFam" id="1.20.200.10:FF:000004">
    <property type="entry name" value="Adenylosuccinate lyase"/>
    <property type="match status" value="1"/>
</dbReference>
<feature type="domain" description="Fumarate lyase N-terminal" evidence="10">
    <location>
        <begin position="107"/>
        <end position="390"/>
    </location>
</feature>
<dbReference type="SUPFAM" id="SSF48557">
    <property type="entry name" value="L-aspartase-like"/>
    <property type="match status" value="1"/>
</dbReference>
<dbReference type="InterPro" id="IPR024083">
    <property type="entry name" value="Fumarase/histidase_N"/>
</dbReference>
<evidence type="ECO:0000256" key="9">
    <source>
        <dbReference type="RuleBase" id="RU361172"/>
    </source>
</evidence>
<name>A0A2G9HN94_9LAMI</name>
<dbReference type="InterPro" id="IPR022761">
    <property type="entry name" value="Fumarate_lyase_N"/>
</dbReference>
<evidence type="ECO:0000256" key="6">
    <source>
        <dbReference type="ARBA" id="ARBA00022755"/>
    </source>
</evidence>
<proteinExistence type="inferred from homology"/>
<sequence>MELGAGVRGFNLKNTTPYFTPSKHINSRSFYCNRTSSFASFRAYRSPVWKASIKENSGSTKSVSKVNMTVTTADDVELSSLTALSPLDGRYWAKVKDLAPFMSEFGLIKFRVLVEIRWLLKLSQIAEVPEVPRFSEEAESYLQNLIDQFNMDDAFEVKKIEKETNHDVKAVEYFLKQRCQSHPEISKVLEFFHFACTSEDINNLAHALMLKEALKVVILPVMDQLITAICNMATANASIPMLSRTHGQPASPTTVGKEMAFFAYRLSRERNELSETEILGRLAGAVGNYNAHLVAYPEVNWPQIAEEFVTSLGISFNPYVTQIEPHDYMAKLFNSIIQFNNILIDFDRDIWGYISLGHFKQITKAGEIGSSTMPHKVNPIDFENSEGNCGIANGGLSHLSTKLPISRWQHNRRYHSLLQRDLTDSTVLRNVGVGLGHSLLAYKSALLGIAKLQVNEASLITDLDHSWEVLAEPIQTVMRRYGVPEPYEKLKELTRGRAVTRESIREFIEGLDIPIDAKTALLNLTPHTYVGAAVELAKNVDTVTSLVNGAIVL</sequence>
<dbReference type="InterPro" id="IPR020557">
    <property type="entry name" value="Fumarate_lyase_CS"/>
</dbReference>
<evidence type="ECO:0000256" key="7">
    <source>
        <dbReference type="ARBA" id="ARBA00023239"/>
    </source>
</evidence>
<comment type="caution">
    <text evidence="12">The sequence shown here is derived from an EMBL/GenBank/DDBJ whole genome shotgun (WGS) entry which is preliminary data.</text>
</comment>
<dbReference type="UniPathway" id="UPA00074">
    <property type="reaction ID" value="UER00132"/>
</dbReference>
<dbReference type="InterPro" id="IPR008948">
    <property type="entry name" value="L-Aspartase-like"/>
</dbReference>
<evidence type="ECO:0000313" key="13">
    <source>
        <dbReference type="Proteomes" id="UP000231279"/>
    </source>
</evidence>
<dbReference type="OrthoDB" id="406045at2759"/>
<dbReference type="Proteomes" id="UP000231279">
    <property type="component" value="Unassembled WGS sequence"/>
</dbReference>
<dbReference type="Gene3D" id="1.20.200.10">
    <property type="entry name" value="Fumarase/aspartase (Central domain)"/>
    <property type="match status" value="1"/>
</dbReference>